<dbReference type="Proteomes" id="UP001276659">
    <property type="component" value="Unassembled WGS sequence"/>
</dbReference>
<comment type="caution">
    <text evidence="3">The sequence shown here is derived from an EMBL/GenBank/DDBJ whole genome shotgun (WGS) entry which is preliminary data.</text>
</comment>
<organism evidence="3 4">
    <name type="scientific">Lepraria neglecta</name>
    <dbReference type="NCBI Taxonomy" id="209136"/>
    <lineage>
        <taxon>Eukaryota</taxon>
        <taxon>Fungi</taxon>
        <taxon>Dikarya</taxon>
        <taxon>Ascomycota</taxon>
        <taxon>Pezizomycotina</taxon>
        <taxon>Lecanoromycetes</taxon>
        <taxon>OSLEUM clade</taxon>
        <taxon>Lecanoromycetidae</taxon>
        <taxon>Lecanorales</taxon>
        <taxon>Lecanorineae</taxon>
        <taxon>Stereocaulaceae</taxon>
        <taxon>Lepraria</taxon>
    </lineage>
</organism>
<protein>
    <recommendedName>
        <fullName evidence="2">Isopropylmalate dehydrogenase-like domain-containing protein</fullName>
    </recommendedName>
</protein>
<gene>
    <name evidence="3" type="ORF">OEA41_007881</name>
</gene>
<evidence type="ECO:0000313" key="3">
    <source>
        <dbReference type="EMBL" id="KAK3176558.1"/>
    </source>
</evidence>
<evidence type="ECO:0000256" key="1">
    <source>
        <dbReference type="ARBA" id="ARBA00007769"/>
    </source>
</evidence>
<dbReference type="SUPFAM" id="SSF53659">
    <property type="entry name" value="Isocitrate/Isopropylmalate dehydrogenase-like"/>
    <property type="match status" value="1"/>
</dbReference>
<sequence length="111" mass="11920">MFGKGRQEARCTENVYLHPDLKGLTEFQTVHGSADDIEGLGKVNPTATLRAAAAILEQHAHCEGAVGTMEHALDVLKEKGVVTADQNGNSSTSEVVDMALEVIGRYVLKEE</sequence>
<accession>A0AAD9ZEQ8</accession>
<evidence type="ECO:0000313" key="4">
    <source>
        <dbReference type="Proteomes" id="UP001276659"/>
    </source>
</evidence>
<evidence type="ECO:0000259" key="2">
    <source>
        <dbReference type="Pfam" id="PF00180"/>
    </source>
</evidence>
<dbReference type="Pfam" id="PF00180">
    <property type="entry name" value="Iso_dh"/>
    <property type="match status" value="1"/>
</dbReference>
<comment type="similarity">
    <text evidence="1">Belongs to the isocitrate and isopropylmalate dehydrogenases family.</text>
</comment>
<keyword evidence="4" id="KW-1185">Reference proteome</keyword>
<reference evidence="3" key="1">
    <citation type="submission" date="2022-11" db="EMBL/GenBank/DDBJ databases">
        <title>Chromosomal genome sequence assembly and mating type (MAT) locus characterization of the leprose asexual lichenized fungus Lepraria neglecta (Nyl.) Erichsen.</title>
        <authorList>
            <person name="Allen J.L."/>
            <person name="Pfeffer B."/>
        </authorList>
    </citation>
    <scope>NUCLEOTIDE SEQUENCE</scope>
    <source>
        <strain evidence="3">Allen 5258</strain>
    </source>
</reference>
<name>A0AAD9ZEQ8_9LECA</name>
<dbReference type="Gene3D" id="3.40.718.10">
    <property type="entry name" value="Isopropylmalate Dehydrogenase"/>
    <property type="match status" value="1"/>
</dbReference>
<dbReference type="EMBL" id="JASNWA010000004">
    <property type="protein sequence ID" value="KAK3176558.1"/>
    <property type="molecule type" value="Genomic_DNA"/>
</dbReference>
<proteinExistence type="inferred from homology"/>
<dbReference type="InterPro" id="IPR024084">
    <property type="entry name" value="IsoPropMal-DH-like_dom"/>
</dbReference>
<feature type="domain" description="Isopropylmalate dehydrogenase-like" evidence="2">
    <location>
        <begin position="22"/>
        <end position="97"/>
    </location>
</feature>
<dbReference type="AlphaFoldDB" id="A0AAD9ZEQ8"/>